<feature type="region of interest" description="Disordered" evidence="1">
    <location>
        <begin position="1"/>
        <end position="31"/>
    </location>
</feature>
<dbReference type="KEGG" id="ccp:CHC_T00000056001"/>
<name>R7QHR3_CHOCR</name>
<dbReference type="EMBL" id="HG001894">
    <property type="protein sequence ID" value="CDF38047.1"/>
    <property type="molecule type" value="Genomic_DNA"/>
</dbReference>
<reference evidence="3" key="1">
    <citation type="journal article" date="2013" name="Proc. Natl. Acad. Sci. U.S.A.">
        <title>Genome structure and metabolic features in the red seaweed Chondrus crispus shed light on evolution of the Archaeplastida.</title>
        <authorList>
            <person name="Collen J."/>
            <person name="Porcel B."/>
            <person name="Carre W."/>
            <person name="Ball S.G."/>
            <person name="Chaparro C."/>
            <person name="Tonon T."/>
            <person name="Barbeyron T."/>
            <person name="Michel G."/>
            <person name="Noel B."/>
            <person name="Valentin K."/>
            <person name="Elias M."/>
            <person name="Artiguenave F."/>
            <person name="Arun A."/>
            <person name="Aury J.M."/>
            <person name="Barbosa-Neto J.F."/>
            <person name="Bothwell J.H."/>
            <person name="Bouget F.Y."/>
            <person name="Brillet L."/>
            <person name="Cabello-Hurtado F."/>
            <person name="Capella-Gutierrez S."/>
            <person name="Charrier B."/>
            <person name="Cladiere L."/>
            <person name="Cock J.M."/>
            <person name="Coelho S.M."/>
            <person name="Colleoni C."/>
            <person name="Czjzek M."/>
            <person name="Da Silva C."/>
            <person name="Delage L."/>
            <person name="Denoeud F."/>
            <person name="Deschamps P."/>
            <person name="Dittami S.M."/>
            <person name="Gabaldon T."/>
            <person name="Gachon C.M."/>
            <person name="Groisillier A."/>
            <person name="Herve C."/>
            <person name="Jabbari K."/>
            <person name="Katinka M."/>
            <person name="Kloareg B."/>
            <person name="Kowalczyk N."/>
            <person name="Labadie K."/>
            <person name="Leblanc C."/>
            <person name="Lopez P.J."/>
            <person name="McLachlan D.H."/>
            <person name="Meslet-Cladiere L."/>
            <person name="Moustafa A."/>
            <person name="Nehr Z."/>
            <person name="Nyvall Collen P."/>
            <person name="Panaud O."/>
            <person name="Partensky F."/>
            <person name="Poulain J."/>
            <person name="Rensing S.A."/>
            <person name="Rousvoal S."/>
            <person name="Samson G."/>
            <person name="Symeonidi A."/>
            <person name="Weissenbach J."/>
            <person name="Zambounis A."/>
            <person name="Wincker P."/>
            <person name="Boyen C."/>
        </authorList>
    </citation>
    <scope>NUCLEOTIDE SEQUENCE [LARGE SCALE GENOMIC DNA]</scope>
    <source>
        <strain evidence="3">cv. Stackhouse</strain>
    </source>
</reference>
<protein>
    <submittedName>
        <fullName evidence="2">Uncharacterized protein</fullName>
    </submittedName>
</protein>
<dbReference type="GeneID" id="17325635"/>
<feature type="region of interest" description="Disordered" evidence="1">
    <location>
        <begin position="85"/>
        <end position="110"/>
    </location>
</feature>
<dbReference type="Proteomes" id="UP000012073">
    <property type="component" value="Unassembled WGS sequence"/>
</dbReference>
<sequence>MQAVTLLTGETHANGARLPTWSNSRSTSGLPIIACRPSPTRPGVPFPNARHPPTVGGKFDKRCASLSARPCSRCRPKYIPPAVQPLSALPRESPTRNNLRCEVETSGVGM</sequence>
<evidence type="ECO:0000313" key="2">
    <source>
        <dbReference type="EMBL" id="CDF38047.1"/>
    </source>
</evidence>
<accession>R7QHR3</accession>
<gene>
    <name evidence="2" type="ORF">CHC_T00000056001</name>
</gene>
<dbReference type="Gramene" id="CDF38047">
    <property type="protein sequence ID" value="CDF38047"/>
    <property type="gene ID" value="CHC_T00000056001"/>
</dbReference>
<proteinExistence type="predicted"/>
<dbReference type="RefSeq" id="XP_005717916.1">
    <property type="nucleotide sequence ID" value="XM_005717859.1"/>
</dbReference>
<evidence type="ECO:0000256" key="1">
    <source>
        <dbReference type="SAM" id="MobiDB-lite"/>
    </source>
</evidence>
<evidence type="ECO:0000313" key="3">
    <source>
        <dbReference type="Proteomes" id="UP000012073"/>
    </source>
</evidence>
<keyword evidence="3" id="KW-1185">Reference proteome</keyword>
<organism evidence="2 3">
    <name type="scientific">Chondrus crispus</name>
    <name type="common">Carrageen Irish moss</name>
    <name type="synonym">Polymorpha crispa</name>
    <dbReference type="NCBI Taxonomy" id="2769"/>
    <lineage>
        <taxon>Eukaryota</taxon>
        <taxon>Rhodophyta</taxon>
        <taxon>Florideophyceae</taxon>
        <taxon>Rhodymeniophycidae</taxon>
        <taxon>Gigartinales</taxon>
        <taxon>Gigartinaceae</taxon>
        <taxon>Chondrus</taxon>
    </lineage>
</organism>
<dbReference type="AlphaFoldDB" id="R7QHR3"/>
<feature type="compositionally biased region" description="Polar residues" evidence="1">
    <location>
        <begin position="20"/>
        <end position="29"/>
    </location>
</feature>
<feature type="region of interest" description="Disordered" evidence="1">
    <location>
        <begin position="38"/>
        <end position="57"/>
    </location>
</feature>